<dbReference type="InParanoid" id="A0A1B1YW86"/>
<evidence type="ECO:0000313" key="2">
    <source>
        <dbReference type="EMBL" id="ANX05061.1"/>
    </source>
</evidence>
<dbReference type="InterPro" id="IPR036010">
    <property type="entry name" value="2Fe-2S_ferredoxin-like_sf"/>
</dbReference>
<dbReference type="KEGG" id="gbi:PG2T_13340"/>
<proteinExistence type="predicted"/>
<dbReference type="Proteomes" id="UP000092952">
    <property type="component" value="Chromosome"/>
</dbReference>
<feature type="domain" description="2Fe-2S ferredoxin-type" evidence="1">
    <location>
        <begin position="1"/>
        <end position="96"/>
    </location>
</feature>
<name>A0A1B1YW86_9GAMM</name>
<dbReference type="CDD" id="cd00207">
    <property type="entry name" value="fer2"/>
    <property type="match status" value="1"/>
</dbReference>
<sequence length="102" mass="10736">MARIRINGGPWRRVMPGSSLLGLVRGRAGIPIHSSCGLGNCGSDIVLILSGMEHLSAPFPTELRTLAAEEAPANARLSCVTKLVDGDVEVEVPDYSLEQPAA</sequence>
<dbReference type="Pfam" id="PF00111">
    <property type="entry name" value="Fer2"/>
    <property type="match status" value="1"/>
</dbReference>
<dbReference type="PROSITE" id="PS51085">
    <property type="entry name" value="2FE2S_FER_2"/>
    <property type="match status" value="1"/>
</dbReference>
<dbReference type="InterPro" id="IPR012675">
    <property type="entry name" value="Beta-grasp_dom_sf"/>
</dbReference>
<dbReference type="SUPFAM" id="SSF54292">
    <property type="entry name" value="2Fe-2S ferredoxin-like"/>
    <property type="match status" value="1"/>
</dbReference>
<dbReference type="GO" id="GO:0051536">
    <property type="term" value="F:iron-sulfur cluster binding"/>
    <property type="evidence" value="ECO:0007669"/>
    <property type="project" value="InterPro"/>
</dbReference>
<evidence type="ECO:0000313" key="3">
    <source>
        <dbReference type="Proteomes" id="UP000092952"/>
    </source>
</evidence>
<organism evidence="2 3">
    <name type="scientific">Immundisolibacter cernigliae</name>
    <dbReference type="NCBI Taxonomy" id="1810504"/>
    <lineage>
        <taxon>Bacteria</taxon>
        <taxon>Pseudomonadati</taxon>
        <taxon>Pseudomonadota</taxon>
        <taxon>Gammaproteobacteria</taxon>
        <taxon>Immundisolibacterales</taxon>
        <taxon>Immundisolibacteraceae</taxon>
        <taxon>Immundisolibacter</taxon>
    </lineage>
</organism>
<dbReference type="RefSeq" id="WP_068806492.1">
    <property type="nucleotide sequence ID" value="NZ_CP014671.1"/>
</dbReference>
<keyword evidence="3" id="KW-1185">Reference proteome</keyword>
<dbReference type="STRING" id="1810504.PG2T_13340"/>
<dbReference type="AlphaFoldDB" id="A0A1B1YW86"/>
<protein>
    <recommendedName>
        <fullName evidence="1">2Fe-2S ferredoxin-type domain-containing protein</fullName>
    </recommendedName>
</protein>
<accession>A0A1B1YW86</accession>
<gene>
    <name evidence="2" type="ORF">PG2T_13340</name>
</gene>
<dbReference type="Gene3D" id="3.10.20.30">
    <property type="match status" value="1"/>
</dbReference>
<dbReference type="EMBL" id="CP014671">
    <property type="protein sequence ID" value="ANX05061.1"/>
    <property type="molecule type" value="Genomic_DNA"/>
</dbReference>
<reference evidence="3" key="1">
    <citation type="submission" date="2016-03" db="EMBL/GenBank/DDBJ databases">
        <title>Complete genome sequence of Solimmundus cernigliae, representing a novel lineage of polycyclic aromatic hydrocarbon degraders within the Gammaproteobacteria.</title>
        <authorList>
            <person name="Singleton D.R."/>
            <person name="Dickey A.N."/>
            <person name="Scholl E.H."/>
            <person name="Wright F.A."/>
            <person name="Aitken M.D."/>
        </authorList>
    </citation>
    <scope>NUCLEOTIDE SEQUENCE [LARGE SCALE GENOMIC DNA]</scope>
    <source>
        <strain evidence="3">TR3.2</strain>
    </source>
</reference>
<dbReference type="OrthoDB" id="9807864at2"/>
<dbReference type="InterPro" id="IPR001041">
    <property type="entry name" value="2Fe-2S_ferredoxin-type"/>
</dbReference>
<evidence type="ECO:0000259" key="1">
    <source>
        <dbReference type="PROSITE" id="PS51085"/>
    </source>
</evidence>